<reference evidence="6 7" key="1">
    <citation type="submission" date="2018-01" db="EMBL/GenBank/DDBJ databases">
        <title>Genomic Encyclopedia of Archaeal and Bacterial Type Strains, Phase II (KMG-II): from individual species to whole genera.</title>
        <authorList>
            <person name="Goeker M."/>
        </authorList>
    </citation>
    <scope>NUCLEOTIDE SEQUENCE [LARGE SCALE GENOMIC DNA]</scope>
    <source>
        <strain evidence="6 7">DSM 17023</strain>
    </source>
</reference>
<evidence type="ECO:0000256" key="2">
    <source>
        <dbReference type="ARBA" id="ARBA00022963"/>
    </source>
</evidence>
<evidence type="ECO:0000259" key="5">
    <source>
        <dbReference type="PROSITE" id="PS51635"/>
    </source>
</evidence>
<gene>
    <name evidence="6" type="ORF">CLV41_11565</name>
</gene>
<dbReference type="Pfam" id="PF01734">
    <property type="entry name" value="Patatin"/>
    <property type="match status" value="1"/>
</dbReference>
<evidence type="ECO:0000256" key="3">
    <source>
        <dbReference type="ARBA" id="ARBA00023098"/>
    </source>
</evidence>
<evidence type="ECO:0000256" key="1">
    <source>
        <dbReference type="ARBA" id="ARBA00022801"/>
    </source>
</evidence>
<dbReference type="PROSITE" id="PS51635">
    <property type="entry name" value="PNPLA"/>
    <property type="match status" value="1"/>
</dbReference>
<dbReference type="Gene3D" id="3.40.1090.10">
    <property type="entry name" value="Cytosolic phospholipase A2 catalytic domain"/>
    <property type="match status" value="2"/>
</dbReference>
<feature type="domain" description="PNPLA" evidence="5">
    <location>
        <begin position="15"/>
        <end position="213"/>
    </location>
</feature>
<dbReference type="GO" id="GO:0016787">
    <property type="term" value="F:hydrolase activity"/>
    <property type="evidence" value="ECO:0007669"/>
    <property type="project" value="UniProtKB-UniRule"/>
</dbReference>
<dbReference type="InterPro" id="IPR002641">
    <property type="entry name" value="PNPLA_dom"/>
</dbReference>
<dbReference type="SUPFAM" id="SSF52151">
    <property type="entry name" value="FabD/lysophospholipase-like"/>
    <property type="match status" value="1"/>
</dbReference>
<dbReference type="AlphaFoldDB" id="A0A2S3UKP3"/>
<feature type="short sequence motif" description="GXGXXG" evidence="4">
    <location>
        <begin position="19"/>
        <end position="24"/>
    </location>
</feature>
<comment type="caution">
    <text evidence="6">The sequence shown here is derived from an EMBL/GenBank/DDBJ whole genome shotgun (WGS) entry which is preliminary data.</text>
</comment>
<keyword evidence="2 4" id="KW-0442">Lipid degradation</keyword>
<accession>A0A2S3UKP3</accession>
<dbReference type="PANTHER" id="PTHR14226:SF78">
    <property type="entry name" value="SLR0060 PROTEIN"/>
    <property type="match status" value="1"/>
</dbReference>
<feature type="short sequence motif" description="GXSXG" evidence="4">
    <location>
        <begin position="47"/>
        <end position="51"/>
    </location>
</feature>
<feature type="short sequence motif" description="DGA/G" evidence="4">
    <location>
        <begin position="200"/>
        <end position="202"/>
    </location>
</feature>
<organism evidence="6 7">
    <name type="scientific">Roseibium marinum</name>
    <dbReference type="NCBI Taxonomy" id="281252"/>
    <lineage>
        <taxon>Bacteria</taxon>
        <taxon>Pseudomonadati</taxon>
        <taxon>Pseudomonadota</taxon>
        <taxon>Alphaproteobacteria</taxon>
        <taxon>Hyphomicrobiales</taxon>
        <taxon>Stappiaceae</taxon>
        <taxon>Roseibium</taxon>
    </lineage>
</organism>
<evidence type="ECO:0000313" key="7">
    <source>
        <dbReference type="Proteomes" id="UP000236959"/>
    </source>
</evidence>
<keyword evidence="7" id="KW-1185">Reference proteome</keyword>
<evidence type="ECO:0000256" key="4">
    <source>
        <dbReference type="PROSITE-ProRule" id="PRU01161"/>
    </source>
</evidence>
<keyword evidence="1 4" id="KW-0378">Hydrolase</keyword>
<dbReference type="PANTHER" id="PTHR14226">
    <property type="entry name" value="NEUROPATHY TARGET ESTERASE/SWISS CHEESE D.MELANOGASTER"/>
    <property type="match status" value="1"/>
</dbReference>
<dbReference type="GO" id="GO:0016042">
    <property type="term" value="P:lipid catabolic process"/>
    <property type="evidence" value="ECO:0007669"/>
    <property type="project" value="UniProtKB-UniRule"/>
</dbReference>
<feature type="active site" description="Proton acceptor" evidence="4">
    <location>
        <position position="200"/>
    </location>
</feature>
<dbReference type="OrthoDB" id="9807112at2"/>
<dbReference type="InterPro" id="IPR050301">
    <property type="entry name" value="NTE"/>
</dbReference>
<keyword evidence="3 4" id="KW-0443">Lipid metabolism</keyword>
<proteinExistence type="predicted"/>
<dbReference type="RefSeq" id="WP_103225115.1">
    <property type="nucleotide sequence ID" value="NZ_PPCN01000015.1"/>
</dbReference>
<name>A0A2S3UKP3_9HYPH</name>
<dbReference type="EMBL" id="PPCN01000015">
    <property type="protein sequence ID" value="POF28298.1"/>
    <property type="molecule type" value="Genomic_DNA"/>
</dbReference>
<sequence>MRRQVSTGGIISLNLALQGGGAHGAFTWGVLDRLLDEKSFQINAISGTSAGAMNGAALVSGLAAGGRSGAQQSLETFWRDVSDRGRFTRYNAATAQAVFGGLGIDIAMFRPLLETGLQMFSPYELNPVGLNPLRNVIRAAIDLDAIARSPIAFFVTATHVATGEARIFSNDEISSEVLLASACLPTLFHAIEIDGEFYWDGGYSGNPSLMPLVRTTGALDLLLVQTSPTQRSTIPQNAREIALREKEISFNAPLINELRLLAELQDQARRRSPARRMGVLPRLSALGSGKESEGGTATDPLANLRLHRITSEEMNGRSGQSKMNSAWQFLTGLRDEGRQAADRFLSDHGADLGRRSSLDLSRWLQCVGKTEVKTARAS</sequence>
<feature type="active site" description="Nucleophile" evidence="4">
    <location>
        <position position="49"/>
    </location>
</feature>
<dbReference type="Proteomes" id="UP000236959">
    <property type="component" value="Unassembled WGS sequence"/>
</dbReference>
<dbReference type="InterPro" id="IPR016035">
    <property type="entry name" value="Acyl_Trfase/lysoPLipase"/>
</dbReference>
<evidence type="ECO:0000313" key="6">
    <source>
        <dbReference type="EMBL" id="POF28298.1"/>
    </source>
</evidence>
<protein>
    <submittedName>
        <fullName evidence="6">NTE family protein</fullName>
    </submittedName>
</protein>